<dbReference type="AlphaFoldDB" id="A0A7I7UQW4"/>
<organism evidence="3 4">
    <name type="scientific">Mycolicibacterium pulveris</name>
    <name type="common">Mycobacterium pulveris</name>
    <dbReference type="NCBI Taxonomy" id="36813"/>
    <lineage>
        <taxon>Bacteria</taxon>
        <taxon>Bacillati</taxon>
        <taxon>Actinomycetota</taxon>
        <taxon>Actinomycetes</taxon>
        <taxon>Mycobacteriales</taxon>
        <taxon>Mycobacteriaceae</taxon>
        <taxon>Mycolicibacterium</taxon>
    </lineage>
</organism>
<protein>
    <recommendedName>
        <fullName evidence="5">Mce family protein</fullName>
    </recommendedName>
</protein>
<dbReference type="PANTHER" id="PTHR33371:SF17">
    <property type="entry name" value="MCE-FAMILY PROTEIN MCE1B"/>
    <property type="match status" value="1"/>
</dbReference>
<evidence type="ECO:0008006" key="5">
    <source>
        <dbReference type="Google" id="ProtNLM"/>
    </source>
</evidence>
<dbReference type="PANTHER" id="PTHR33371">
    <property type="entry name" value="INTERMEMBRANE PHOSPHOLIPID TRANSPORT SYSTEM BINDING PROTEIN MLAD-RELATED"/>
    <property type="match status" value="1"/>
</dbReference>
<evidence type="ECO:0000313" key="4">
    <source>
        <dbReference type="Proteomes" id="UP000467252"/>
    </source>
</evidence>
<feature type="domain" description="Mce/MlaD" evidence="1">
    <location>
        <begin position="36"/>
        <end position="113"/>
    </location>
</feature>
<dbReference type="InterPro" id="IPR003399">
    <property type="entry name" value="Mce/MlaD"/>
</dbReference>
<keyword evidence="4" id="KW-1185">Reference proteome</keyword>
<dbReference type="GO" id="GO:0051701">
    <property type="term" value="P:biological process involved in interaction with host"/>
    <property type="evidence" value="ECO:0007669"/>
    <property type="project" value="TreeGrafter"/>
</dbReference>
<sequence>MTNKAALWRLLLSAVATTVLLVLLISGISKPIAPETKTYSAYFTDVSGLREGADVRIRGVLVGRVESAALERLDDQSVAAVKFSLDKHYGIVSDTRLAIKYQTLTGSRYLDVINPAEGDIAEELVTTVPTSMTQPSFDVTQLFNGLQPVIATLSPEELNEFADNAANFLAGDSDGLASMLDSIRKLTRFMSDRQEVIATLMNNLADVADTMGGQSADLIKLINMVNRSTGPVDKALSVLDEFRKSEIFGPGFILPVQRLVTAAGFPTPPDGFTPVRDIDMALDTAFNNVDLTIDAFKLIPVMWENIPPPVPDGTPEPCSKGRFDLPLPMDVLLNGQRVVLCNR</sequence>
<dbReference type="EMBL" id="AP022599">
    <property type="protein sequence ID" value="BBY83420.1"/>
    <property type="molecule type" value="Genomic_DNA"/>
</dbReference>
<dbReference type="InterPro" id="IPR052336">
    <property type="entry name" value="MlaD_Phospholipid_Transporter"/>
</dbReference>
<dbReference type="Proteomes" id="UP000467252">
    <property type="component" value="Chromosome"/>
</dbReference>
<dbReference type="Pfam" id="PF02470">
    <property type="entry name" value="MlaD"/>
    <property type="match status" value="1"/>
</dbReference>
<reference evidence="3 4" key="1">
    <citation type="journal article" date="2019" name="Emerg. Microbes Infect.">
        <title>Comprehensive subspecies identification of 175 nontuberculous mycobacteria species based on 7547 genomic profiles.</title>
        <authorList>
            <person name="Matsumoto Y."/>
            <person name="Kinjo T."/>
            <person name="Motooka D."/>
            <person name="Nabeya D."/>
            <person name="Jung N."/>
            <person name="Uechi K."/>
            <person name="Horii T."/>
            <person name="Iida T."/>
            <person name="Fujita J."/>
            <person name="Nakamura S."/>
        </authorList>
    </citation>
    <scope>NUCLEOTIDE SEQUENCE [LARGE SCALE GENOMIC DNA]</scope>
    <source>
        <strain evidence="3 4">JCM 6370</strain>
    </source>
</reference>
<feature type="domain" description="Mammalian cell entry C-terminal" evidence="2">
    <location>
        <begin position="126"/>
        <end position="232"/>
    </location>
</feature>
<dbReference type="GO" id="GO:0005576">
    <property type="term" value="C:extracellular region"/>
    <property type="evidence" value="ECO:0007669"/>
    <property type="project" value="TreeGrafter"/>
</dbReference>
<dbReference type="RefSeq" id="WP_163904243.1">
    <property type="nucleotide sequence ID" value="NZ_AP022599.1"/>
</dbReference>
<proteinExistence type="predicted"/>
<evidence type="ECO:0000259" key="1">
    <source>
        <dbReference type="Pfam" id="PF02470"/>
    </source>
</evidence>
<name>A0A7I7UQW4_MYCPV</name>
<evidence type="ECO:0000313" key="3">
    <source>
        <dbReference type="EMBL" id="BBY83420.1"/>
    </source>
</evidence>
<accession>A0A7I7UQW4</accession>
<dbReference type="InterPro" id="IPR024516">
    <property type="entry name" value="Mce_C"/>
</dbReference>
<evidence type="ECO:0000259" key="2">
    <source>
        <dbReference type="Pfam" id="PF11887"/>
    </source>
</evidence>
<dbReference type="Pfam" id="PF11887">
    <property type="entry name" value="Mce4_CUP1"/>
    <property type="match status" value="1"/>
</dbReference>
<gene>
    <name evidence="3" type="ORF">MPUL_45780</name>
</gene>